<evidence type="ECO:0000313" key="1">
    <source>
        <dbReference type="EMBL" id="UOQ47375.1"/>
    </source>
</evidence>
<reference evidence="1 2" key="1">
    <citation type="submission" date="2022-04" db="EMBL/GenBank/DDBJ databases">
        <title>Gracilibacillus sp. isolated from saltern.</title>
        <authorList>
            <person name="Won M."/>
            <person name="Lee C.-M."/>
            <person name="Woen H.-Y."/>
            <person name="Kwon S.-W."/>
        </authorList>
    </citation>
    <scope>NUCLEOTIDE SEQUENCE [LARGE SCALE GENOMIC DNA]</scope>
    <source>
        <strain evidence="1 2">SSWR10-1</strain>
    </source>
</reference>
<sequence>MITITRLYQYPDQQKLSSWEQTVLESFKQKMTDRQRPFPCIPATIGFATNQLRYGFVGDPAVDSTIRDVAALLTAYTKQSRAYGRYTSLIIFFQISENAELSPSVENFEKIFWNHLERLNKYDEKEWPSDIPTDPHHPAWEYCFHGERYFMFCATPAHKNRMSRQFDSFMLAITPRWVLEQFNSSPKHAEKIKQQIRKRIDNYDQLTIHSALNSYGESDNFEWRQYFLRDDNSSLSKCPFHR</sequence>
<protein>
    <submittedName>
        <fullName evidence="1">YqcI/YcgG family protein</fullName>
    </submittedName>
</protein>
<dbReference type="Pfam" id="PF08892">
    <property type="entry name" value="YqcI_YcgG"/>
    <property type="match status" value="1"/>
</dbReference>
<dbReference type="PANTHER" id="PTHR40045">
    <property type="entry name" value="YCGG FAMILY PROTEIN"/>
    <property type="match status" value="1"/>
</dbReference>
<organism evidence="1 2">
    <name type="scientific">Gracilibacillus caseinilyticus</name>
    <dbReference type="NCBI Taxonomy" id="2932256"/>
    <lineage>
        <taxon>Bacteria</taxon>
        <taxon>Bacillati</taxon>
        <taxon>Bacillota</taxon>
        <taxon>Bacilli</taxon>
        <taxon>Bacillales</taxon>
        <taxon>Bacillaceae</taxon>
        <taxon>Gracilibacillus</taxon>
    </lineage>
</organism>
<dbReference type="EMBL" id="CP095072">
    <property type="protein sequence ID" value="UOQ47375.1"/>
    <property type="molecule type" value="Genomic_DNA"/>
</dbReference>
<gene>
    <name evidence="1" type="ORF">MUN88_15040</name>
</gene>
<dbReference type="Proteomes" id="UP000831782">
    <property type="component" value="Chromosome"/>
</dbReference>
<evidence type="ECO:0000313" key="2">
    <source>
        <dbReference type="Proteomes" id="UP000831782"/>
    </source>
</evidence>
<name>A0ABY4ETS3_9BACI</name>
<keyword evidence="2" id="KW-1185">Reference proteome</keyword>
<dbReference type="InterPro" id="IPR014988">
    <property type="entry name" value="Uncharacterised_YqcI/YcgG"/>
</dbReference>
<accession>A0ABY4ETS3</accession>
<proteinExistence type="predicted"/>
<dbReference type="PANTHER" id="PTHR40045:SF1">
    <property type="entry name" value="YQCI_YCGG FAMILY PROTEIN"/>
    <property type="match status" value="1"/>
</dbReference>